<dbReference type="InterPro" id="IPR018490">
    <property type="entry name" value="cNMP-bd_dom_sf"/>
</dbReference>
<keyword evidence="4" id="KW-0804">Transcription</keyword>
<gene>
    <name evidence="6" type="primary">prfA</name>
    <name evidence="6" type="ordered locus">LMM7_0221</name>
</gene>
<dbReference type="HOGENOM" id="CLU_1173961_0_0_9"/>
<sequence>MNAQAEEFKKYLETNGIKPKQFHKKELIFNQWDPQEYCIFLYDGITKLTSISENGTIMNLQYYKGAFVIMSGFIDTETSVGYYNLEVISEQATAYVIKINELKELLSKNLTHFFYVFQTLQKQVSYSLAKFNDFSINGKLGSICSQLLILTYVYGKETPDGIKIALDNLTMQELGYSSGIAHSSAVSRIISKLKQENVIVYKNSCFYVQNLDYLKRYAPKLDEWFYLACPATWGKLN</sequence>
<dbReference type="InterPro" id="IPR014710">
    <property type="entry name" value="RmlC-like_jellyroll"/>
</dbReference>
<dbReference type="PROSITE" id="PS51063">
    <property type="entry name" value="HTH_CRP_2"/>
    <property type="match status" value="1"/>
</dbReference>
<evidence type="ECO:0000313" key="7">
    <source>
        <dbReference type="Proteomes" id="UP000000486"/>
    </source>
</evidence>
<dbReference type="Proteomes" id="UP000000486">
    <property type="component" value="Chromosome"/>
</dbReference>
<evidence type="ECO:0000256" key="2">
    <source>
        <dbReference type="ARBA" id="ARBA00023125"/>
    </source>
</evidence>
<dbReference type="GO" id="GO:0003700">
    <property type="term" value="F:DNA-binding transcription factor activity"/>
    <property type="evidence" value="ECO:0007669"/>
    <property type="project" value="InterPro"/>
</dbReference>
<name>A0A0E0US60_LISMM</name>
<organism evidence="6 7">
    <name type="scientific">Listeria monocytogenes serotype 4a (strain M7)</name>
    <dbReference type="NCBI Taxonomy" id="1030009"/>
    <lineage>
        <taxon>Bacteria</taxon>
        <taxon>Bacillati</taxon>
        <taxon>Bacillota</taxon>
        <taxon>Bacilli</taxon>
        <taxon>Bacillales</taxon>
        <taxon>Listeriaceae</taxon>
        <taxon>Listeria</taxon>
    </lineage>
</organism>
<dbReference type="EMBL" id="CP002816">
    <property type="protein sequence ID" value="AEH91227.1"/>
    <property type="molecule type" value="Genomic_DNA"/>
</dbReference>
<proteinExistence type="predicted"/>
<dbReference type="Gene3D" id="1.10.10.10">
    <property type="entry name" value="Winged helix-like DNA-binding domain superfamily/Winged helix DNA-binding domain"/>
    <property type="match status" value="1"/>
</dbReference>
<dbReference type="SUPFAM" id="SSF51206">
    <property type="entry name" value="cAMP-binding domain-like"/>
    <property type="match status" value="1"/>
</dbReference>
<dbReference type="Gene3D" id="1.20.5.460">
    <property type="entry name" value="Single helix bin"/>
    <property type="match status" value="1"/>
</dbReference>
<evidence type="ECO:0000256" key="4">
    <source>
        <dbReference type="ARBA" id="ARBA00023163"/>
    </source>
</evidence>
<dbReference type="InterPro" id="IPR012318">
    <property type="entry name" value="HTH_CRP"/>
</dbReference>
<reference evidence="6 7" key="1">
    <citation type="journal article" date="2011" name="J. Bacteriol.">
        <title>Genome sequence of the nonpathogenic Listeria monocytogenes serovar 4a strain M7.</title>
        <authorList>
            <person name="Chen J."/>
            <person name="Xia Y."/>
            <person name="Cheng C."/>
            <person name="Fang C."/>
            <person name="Shan Y."/>
            <person name="Jin G."/>
            <person name="Fang W."/>
        </authorList>
    </citation>
    <scope>NUCLEOTIDE SEQUENCE [LARGE SCALE GENOMIC DNA]</scope>
    <source>
        <strain evidence="6 7">M7</strain>
    </source>
</reference>
<evidence type="ECO:0000313" key="6">
    <source>
        <dbReference type="EMBL" id="AEH91227.1"/>
    </source>
</evidence>
<evidence type="ECO:0000256" key="3">
    <source>
        <dbReference type="ARBA" id="ARBA00023159"/>
    </source>
</evidence>
<accession>A0A0E0US60</accession>
<protein>
    <submittedName>
        <fullName evidence="6">Listeriolysin positive regulatory protein</fullName>
    </submittedName>
</protein>
<dbReference type="PROSITE" id="PS00042">
    <property type="entry name" value="HTH_CRP_1"/>
    <property type="match status" value="1"/>
</dbReference>
<dbReference type="PATRIC" id="fig|1030009.3.peg.216"/>
<keyword evidence="1" id="KW-0805">Transcription regulation</keyword>
<dbReference type="AlphaFoldDB" id="A0A0E0US60"/>
<dbReference type="GO" id="GO:0003677">
    <property type="term" value="F:DNA binding"/>
    <property type="evidence" value="ECO:0007669"/>
    <property type="project" value="UniProtKB-KW"/>
</dbReference>
<dbReference type="InterPro" id="IPR018335">
    <property type="entry name" value="Tscrpt_reg_HTH_Crp-type_CS"/>
</dbReference>
<feature type="domain" description="HTH crp-type" evidence="5">
    <location>
        <begin position="137"/>
        <end position="212"/>
    </location>
</feature>
<keyword evidence="2" id="KW-0238">DNA-binding</keyword>
<keyword evidence="3" id="KW-0010">Activator</keyword>
<evidence type="ECO:0000256" key="1">
    <source>
        <dbReference type="ARBA" id="ARBA00023015"/>
    </source>
</evidence>
<dbReference type="KEGG" id="lmq:LMM7_0221"/>
<dbReference type="InterPro" id="IPR036388">
    <property type="entry name" value="WH-like_DNA-bd_sf"/>
</dbReference>
<dbReference type="SUPFAM" id="SSF46785">
    <property type="entry name" value="Winged helix' DNA-binding domain"/>
    <property type="match status" value="1"/>
</dbReference>
<evidence type="ECO:0000259" key="5">
    <source>
        <dbReference type="PROSITE" id="PS51063"/>
    </source>
</evidence>
<dbReference type="InterPro" id="IPR036390">
    <property type="entry name" value="WH_DNA-bd_sf"/>
</dbReference>
<dbReference type="RefSeq" id="WP_014598964.1">
    <property type="nucleotide sequence ID" value="NC_017537.1"/>
</dbReference>
<dbReference type="Gene3D" id="2.60.120.10">
    <property type="entry name" value="Jelly Rolls"/>
    <property type="match status" value="1"/>
</dbReference>